<dbReference type="Proteomes" id="UP000267003">
    <property type="component" value="Unassembled WGS sequence"/>
</dbReference>
<organism evidence="1 2">
    <name type="scientific">Corallococcus aberystwythensis</name>
    <dbReference type="NCBI Taxonomy" id="2316722"/>
    <lineage>
        <taxon>Bacteria</taxon>
        <taxon>Pseudomonadati</taxon>
        <taxon>Myxococcota</taxon>
        <taxon>Myxococcia</taxon>
        <taxon>Myxococcales</taxon>
        <taxon>Cystobacterineae</taxon>
        <taxon>Myxococcaceae</taxon>
        <taxon>Corallococcus</taxon>
    </lineage>
</organism>
<name>A0A3A8QCC9_9BACT</name>
<accession>A0A3A8QCC9</accession>
<evidence type="ECO:0000313" key="1">
    <source>
        <dbReference type="EMBL" id="RKH60884.1"/>
    </source>
</evidence>
<comment type="caution">
    <text evidence="1">The sequence shown here is derived from an EMBL/GenBank/DDBJ whole genome shotgun (WGS) entry which is preliminary data.</text>
</comment>
<sequence>MIEHNELSQLAPDGAADDLQFWLCFTEDLLQFRNPRKDLLLDVGWYPDSRPDGAFRAVLLRGEDWERPVVACETRSLAVLVENIEKWLLWPHV</sequence>
<gene>
    <name evidence="1" type="ORF">D7W81_24840</name>
</gene>
<keyword evidence="2" id="KW-1185">Reference proteome</keyword>
<dbReference type="EMBL" id="RAWK01000160">
    <property type="protein sequence ID" value="RKH60884.1"/>
    <property type="molecule type" value="Genomic_DNA"/>
</dbReference>
<proteinExistence type="predicted"/>
<dbReference type="OrthoDB" id="2652925at2"/>
<dbReference type="AlphaFoldDB" id="A0A3A8QCC9"/>
<evidence type="ECO:0000313" key="2">
    <source>
        <dbReference type="Proteomes" id="UP000267003"/>
    </source>
</evidence>
<protein>
    <submittedName>
        <fullName evidence="1">Uncharacterized protein</fullName>
    </submittedName>
</protein>
<dbReference type="RefSeq" id="WP_147445609.1">
    <property type="nucleotide sequence ID" value="NZ_RAWK01000160.1"/>
</dbReference>
<reference evidence="2" key="1">
    <citation type="submission" date="2018-09" db="EMBL/GenBank/DDBJ databases">
        <authorList>
            <person name="Livingstone P.G."/>
            <person name="Whitworth D.E."/>
        </authorList>
    </citation>
    <scope>NUCLEOTIDE SEQUENCE [LARGE SCALE GENOMIC DNA]</scope>
    <source>
        <strain evidence="2">AB050A</strain>
    </source>
</reference>